<dbReference type="AlphaFoldDB" id="J9CMS0"/>
<dbReference type="RefSeq" id="WP_002135953.1">
    <property type="nucleotide sequence ID" value="NZ_JH804672.1"/>
</dbReference>
<dbReference type="SMART" id="SM00530">
    <property type="entry name" value="HTH_XRE"/>
    <property type="match status" value="1"/>
</dbReference>
<evidence type="ECO:0000313" key="4">
    <source>
        <dbReference type="Proteomes" id="UP000004136"/>
    </source>
</evidence>
<dbReference type="EMBL" id="AHDV01000008">
    <property type="protein sequence ID" value="EJV87360.1"/>
    <property type="molecule type" value="Genomic_DNA"/>
</dbReference>
<dbReference type="InterPro" id="IPR010982">
    <property type="entry name" value="Lambda_DNA-bd_dom_sf"/>
</dbReference>
<dbReference type="Proteomes" id="UP000004136">
    <property type="component" value="Unassembled WGS sequence"/>
</dbReference>
<protein>
    <recommendedName>
        <fullName evidence="2">HTH cro/C1-type domain-containing protein</fullName>
    </recommendedName>
</protein>
<reference evidence="3 4" key="1">
    <citation type="submission" date="2012-04" db="EMBL/GenBank/DDBJ databases">
        <title>The Genome Sequence of Bacillus cereus HuA2-1.</title>
        <authorList>
            <consortium name="The Broad Institute Genome Sequencing Platform"/>
            <consortium name="The Broad Institute Genome Sequencing Center for Infectious Disease"/>
            <person name="Feldgarden M."/>
            <person name="Van der Auwera G.A."/>
            <person name="Mahillon J."/>
            <person name="Duprez V."/>
            <person name="Timmery S."/>
            <person name="Mattelet C."/>
            <person name="Dierick K."/>
            <person name="Sun M."/>
            <person name="Yu Z."/>
            <person name="Zhu L."/>
            <person name="Hu X."/>
            <person name="Shank E.B."/>
            <person name="Swiecicka I."/>
            <person name="Hansen B.M."/>
            <person name="Andrup L."/>
            <person name="Young S.K."/>
            <person name="Zeng Q."/>
            <person name="Gargeya S."/>
            <person name="Fitzgerald M."/>
            <person name="Haas B."/>
            <person name="Abouelleil A."/>
            <person name="Alvarado L."/>
            <person name="Arachchi H.M."/>
            <person name="Berlin A."/>
            <person name="Chapman S.B."/>
            <person name="Goldberg J."/>
            <person name="Griggs A."/>
            <person name="Gujja S."/>
            <person name="Hansen M."/>
            <person name="Howarth C."/>
            <person name="Imamovic A."/>
            <person name="Larimer J."/>
            <person name="McCowen C."/>
            <person name="Montmayeur A."/>
            <person name="Murphy C."/>
            <person name="Neiman D."/>
            <person name="Pearson M."/>
            <person name="Priest M."/>
            <person name="Roberts A."/>
            <person name="Saif S."/>
            <person name="Shea T."/>
            <person name="Sisk P."/>
            <person name="Sykes S."/>
            <person name="Wortman J."/>
            <person name="Nusbaum C."/>
            <person name="Birren B."/>
        </authorList>
    </citation>
    <scope>NUCLEOTIDE SEQUENCE [LARGE SCALE GENOMIC DNA]</scope>
    <source>
        <strain evidence="3 4">HuA2-1</strain>
    </source>
</reference>
<organism evidence="3 4">
    <name type="scientific">Bacillus cereus HuA2-1</name>
    <dbReference type="NCBI Taxonomy" id="1053201"/>
    <lineage>
        <taxon>Bacteria</taxon>
        <taxon>Bacillati</taxon>
        <taxon>Bacillota</taxon>
        <taxon>Bacilli</taxon>
        <taxon>Bacillales</taxon>
        <taxon>Bacillaceae</taxon>
        <taxon>Bacillus</taxon>
        <taxon>Bacillus cereus group</taxon>
    </lineage>
</organism>
<dbReference type="PROSITE" id="PS50943">
    <property type="entry name" value="HTH_CROC1"/>
    <property type="match status" value="1"/>
</dbReference>
<proteinExistence type="predicted"/>
<dbReference type="PANTHER" id="PTHR46558">
    <property type="entry name" value="TRACRIPTIONAL REGULATORY PROTEIN-RELATED-RELATED"/>
    <property type="match status" value="1"/>
</dbReference>
<dbReference type="HOGENOM" id="CLU_066192_4_2_9"/>
<dbReference type="OrthoDB" id="72638at2"/>
<dbReference type="Pfam" id="PF01381">
    <property type="entry name" value="HTH_3"/>
    <property type="match status" value="1"/>
</dbReference>
<evidence type="ECO:0000313" key="3">
    <source>
        <dbReference type="EMBL" id="EJV87360.1"/>
    </source>
</evidence>
<feature type="domain" description="HTH cro/C1-type" evidence="2">
    <location>
        <begin position="8"/>
        <end position="62"/>
    </location>
</feature>
<dbReference type="PATRIC" id="fig|1053201.3.peg.1626"/>
<dbReference type="CDD" id="cd00093">
    <property type="entry name" value="HTH_XRE"/>
    <property type="match status" value="1"/>
</dbReference>
<keyword evidence="1" id="KW-0238">DNA-binding</keyword>
<name>J9CMS0_BACCE</name>
<evidence type="ECO:0000259" key="2">
    <source>
        <dbReference type="PROSITE" id="PS50943"/>
    </source>
</evidence>
<dbReference type="InterPro" id="IPR001387">
    <property type="entry name" value="Cro/C1-type_HTH"/>
</dbReference>
<dbReference type="GO" id="GO:0003677">
    <property type="term" value="F:DNA binding"/>
    <property type="evidence" value="ECO:0007669"/>
    <property type="project" value="UniProtKB-KW"/>
</dbReference>
<dbReference type="SUPFAM" id="SSF47413">
    <property type="entry name" value="lambda repressor-like DNA-binding domains"/>
    <property type="match status" value="1"/>
</dbReference>
<gene>
    <name evidence="3" type="ORF">IG3_01577</name>
</gene>
<sequence>MNILGDRIRYLRELNNLSQKRLSDALGLTNTQLSRYERGERNPEPETIKLIADYFDVTTDYLHGRTNNINYTNPDFKNILDDDELGLWFKDIKDASPEKREELKRFWEFIMQNEIKRKSGDKK</sequence>
<comment type="caution">
    <text evidence="3">The sequence shown here is derived from an EMBL/GenBank/DDBJ whole genome shotgun (WGS) entry which is preliminary data.</text>
</comment>
<dbReference type="PANTHER" id="PTHR46558:SF11">
    <property type="entry name" value="HTH-TYPE TRANSCRIPTIONAL REGULATOR XRE"/>
    <property type="match status" value="1"/>
</dbReference>
<accession>J9CMS0</accession>
<evidence type="ECO:0000256" key="1">
    <source>
        <dbReference type="ARBA" id="ARBA00023125"/>
    </source>
</evidence>
<dbReference type="Gene3D" id="1.10.260.40">
    <property type="entry name" value="lambda repressor-like DNA-binding domains"/>
    <property type="match status" value="1"/>
</dbReference>